<comment type="caution">
    <text evidence="4">The sequence shown here is derived from an EMBL/GenBank/DDBJ whole genome shotgun (WGS) entry which is preliminary data.</text>
</comment>
<dbReference type="InterPro" id="IPR003784">
    <property type="entry name" value="BioY"/>
</dbReference>
<feature type="transmembrane region" description="Helical" evidence="3">
    <location>
        <begin position="117"/>
        <end position="138"/>
    </location>
</feature>
<dbReference type="PANTHER" id="PTHR34295">
    <property type="entry name" value="BIOTIN TRANSPORTER BIOY"/>
    <property type="match status" value="1"/>
</dbReference>
<evidence type="ECO:0000256" key="3">
    <source>
        <dbReference type="SAM" id="Phobius"/>
    </source>
</evidence>
<evidence type="ECO:0000256" key="2">
    <source>
        <dbReference type="PIRNR" id="PIRNR016661"/>
    </source>
</evidence>
<protein>
    <recommendedName>
        <fullName evidence="2">Biotin transporter</fullName>
    </recommendedName>
</protein>
<comment type="similarity">
    <text evidence="1 2">Belongs to the BioY family.</text>
</comment>
<proteinExistence type="inferred from homology"/>
<dbReference type="Gene3D" id="1.10.1760.20">
    <property type="match status" value="1"/>
</dbReference>
<keyword evidence="3" id="KW-0812">Transmembrane</keyword>
<feature type="transmembrane region" description="Helical" evidence="3">
    <location>
        <begin position="88"/>
        <end position="105"/>
    </location>
</feature>
<dbReference type="Proteomes" id="UP000010523">
    <property type="component" value="Unassembled WGS sequence"/>
</dbReference>
<sequence length="188" mass="20061">MNNQQRRLRMMIITALFAAIIGVMAQLTIPLPHVPITGQTLAIGLAATILGARYGTLAVILYVIIGAAGIPVYAEMKAGVSVLVGPTGGYLFSFIPTAFFIGWFLEKTSFTIKNAIIANIIGMLITLSIGTVWLKVAAELSLTEAFTVGFTPFIIVGIIKAVLASWIGILVRNRLISANLLLTAKTPF</sequence>
<organism evidence="4 5">
    <name type="scientific">Bacillus methanolicus PB1</name>
    <dbReference type="NCBI Taxonomy" id="997296"/>
    <lineage>
        <taxon>Bacteria</taxon>
        <taxon>Bacillati</taxon>
        <taxon>Bacillota</taxon>
        <taxon>Bacilli</taxon>
        <taxon>Bacillales</taxon>
        <taxon>Bacillaceae</taxon>
        <taxon>Bacillus</taxon>
    </lineage>
</organism>
<keyword evidence="5" id="KW-1185">Reference proteome</keyword>
<dbReference type="STRING" id="997296.PB1_11414"/>
<keyword evidence="2" id="KW-0813">Transport</keyword>
<keyword evidence="3" id="KW-1133">Transmembrane helix</keyword>
<evidence type="ECO:0000313" key="4">
    <source>
        <dbReference type="EMBL" id="EIJ78165.1"/>
    </source>
</evidence>
<evidence type="ECO:0000313" key="5">
    <source>
        <dbReference type="Proteomes" id="UP000010523"/>
    </source>
</evidence>
<feature type="transmembrane region" description="Helical" evidence="3">
    <location>
        <begin position="59"/>
        <end position="76"/>
    </location>
</feature>
<dbReference type="OrthoDB" id="9803495at2"/>
<gene>
    <name evidence="4" type="ORF">PB1_11414</name>
</gene>
<dbReference type="PIRSF" id="PIRSF016661">
    <property type="entry name" value="BioY"/>
    <property type="match status" value="1"/>
</dbReference>
<keyword evidence="2 3" id="KW-0472">Membrane</keyword>
<keyword evidence="2" id="KW-1003">Cell membrane</keyword>
<dbReference type="AlphaFoldDB" id="I3DV94"/>
<dbReference type="GO" id="GO:0015225">
    <property type="term" value="F:biotin transmembrane transporter activity"/>
    <property type="evidence" value="ECO:0007669"/>
    <property type="project" value="UniProtKB-UniRule"/>
</dbReference>
<feature type="transmembrane region" description="Helical" evidence="3">
    <location>
        <begin position="150"/>
        <end position="171"/>
    </location>
</feature>
<dbReference type="GO" id="GO:0005886">
    <property type="term" value="C:plasma membrane"/>
    <property type="evidence" value="ECO:0007669"/>
    <property type="project" value="UniProtKB-SubCell"/>
</dbReference>
<dbReference type="PANTHER" id="PTHR34295:SF1">
    <property type="entry name" value="BIOTIN TRANSPORTER BIOY"/>
    <property type="match status" value="1"/>
</dbReference>
<dbReference type="eggNOG" id="COG1268">
    <property type="taxonomic scope" value="Bacteria"/>
</dbReference>
<comment type="subcellular location">
    <subcellularLocation>
        <location evidence="2">Cell membrane</location>
        <topology evidence="2">Multi-pass membrane protein</topology>
    </subcellularLocation>
</comment>
<dbReference type="PATRIC" id="fig|997296.3.peg.2401"/>
<accession>I3DV94</accession>
<reference evidence="4 5" key="1">
    <citation type="journal article" date="2012" name="Appl. Environ. Microbiol.">
        <title>Genome Sequence of Thermotolerant Bacillus methanolicus: Features and Regulation Related to Methylotrophy and Production of L-Lysine and L-Glutamate from Methanol.</title>
        <authorList>
            <person name="Heggeset T.M."/>
            <person name="Krog A."/>
            <person name="Balzer S."/>
            <person name="Wentzel A."/>
            <person name="Ellingsen T.E."/>
            <person name="Brautaset T."/>
        </authorList>
    </citation>
    <scope>NUCLEOTIDE SEQUENCE [LARGE SCALE GENOMIC DNA]</scope>
    <source>
        <strain evidence="4 5">PB1</strain>
    </source>
</reference>
<evidence type="ECO:0000256" key="1">
    <source>
        <dbReference type="ARBA" id="ARBA00010692"/>
    </source>
</evidence>
<dbReference type="RefSeq" id="WP_004436419.1">
    <property type="nucleotide sequence ID" value="NZ_AFEU01000003.1"/>
</dbReference>
<name>I3DV94_BACMT</name>
<dbReference type="Pfam" id="PF02632">
    <property type="entry name" value="BioY"/>
    <property type="match status" value="1"/>
</dbReference>
<dbReference type="EMBL" id="AFEU01000003">
    <property type="protein sequence ID" value="EIJ78165.1"/>
    <property type="molecule type" value="Genomic_DNA"/>
</dbReference>